<proteinExistence type="inferred from homology"/>
<evidence type="ECO:0000256" key="9">
    <source>
        <dbReference type="RuleBase" id="RU366046"/>
    </source>
</evidence>
<evidence type="ECO:0000256" key="6">
    <source>
        <dbReference type="ARBA" id="ARBA00018569"/>
    </source>
</evidence>
<comment type="subunit">
    <text evidence="9">Homodimer.</text>
</comment>
<protein>
    <recommendedName>
        <fullName evidence="6 9">UDP-glucose 4-epimerase</fullName>
        <ecNumber evidence="5 9">5.1.3.2</ecNumber>
    </recommendedName>
</protein>
<dbReference type="Proteomes" id="UP001081283">
    <property type="component" value="Unassembled WGS sequence"/>
</dbReference>
<dbReference type="InterPro" id="IPR005886">
    <property type="entry name" value="UDP_G4E"/>
</dbReference>
<comment type="cofactor">
    <cofactor evidence="2 9">
        <name>NAD(+)</name>
        <dbReference type="ChEBI" id="CHEBI:57540"/>
    </cofactor>
</comment>
<dbReference type="Gene3D" id="3.40.50.720">
    <property type="entry name" value="NAD(P)-binding Rossmann-like Domain"/>
    <property type="match status" value="1"/>
</dbReference>
<name>A0ABT3YKY3_9HYPH</name>
<organism evidence="11 12">
    <name type="scientific">Hoeflea ulvae</name>
    <dbReference type="NCBI Taxonomy" id="2983764"/>
    <lineage>
        <taxon>Bacteria</taxon>
        <taxon>Pseudomonadati</taxon>
        <taxon>Pseudomonadota</taxon>
        <taxon>Alphaproteobacteria</taxon>
        <taxon>Hyphomicrobiales</taxon>
        <taxon>Rhizobiaceae</taxon>
        <taxon>Hoeflea</taxon>
    </lineage>
</organism>
<gene>
    <name evidence="11" type="primary">galE</name>
    <name evidence="11" type="ORF">OEG82_20670</name>
</gene>
<evidence type="ECO:0000259" key="10">
    <source>
        <dbReference type="Pfam" id="PF16363"/>
    </source>
</evidence>
<evidence type="ECO:0000256" key="5">
    <source>
        <dbReference type="ARBA" id="ARBA00013189"/>
    </source>
</evidence>
<reference evidence="11" key="1">
    <citation type="submission" date="2022-10" db="EMBL/GenBank/DDBJ databases">
        <title>Hoeflea sp. J2-29, isolated from marine algae.</title>
        <authorList>
            <person name="Kristyanto S."/>
            <person name="Kim J.M."/>
            <person name="Jeon C.O."/>
        </authorList>
    </citation>
    <scope>NUCLEOTIDE SEQUENCE</scope>
    <source>
        <strain evidence="11">J2-29</strain>
    </source>
</reference>
<dbReference type="NCBIfam" id="TIGR01179">
    <property type="entry name" value="galE"/>
    <property type="match status" value="1"/>
</dbReference>
<dbReference type="GO" id="GO:0003978">
    <property type="term" value="F:UDP-glucose 4-epimerase activity"/>
    <property type="evidence" value="ECO:0007669"/>
    <property type="project" value="UniProtKB-EC"/>
</dbReference>
<dbReference type="CDD" id="cd05247">
    <property type="entry name" value="UDP_G4E_1_SDR_e"/>
    <property type="match status" value="1"/>
</dbReference>
<comment type="pathway">
    <text evidence="3 9">Carbohydrate metabolism; galactose metabolism.</text>
</comment>
<evidence type="ECO:0000256" key="2">
    <source>
        <dbReference type="ARBA" id="ARBA00001911"/>
    </source>
</evidence>
<sequence length="341" mass="36800">MPDTISHDPTRILVTGGAGYIGSHCCVELINEGYQPVILDDFSNAQPGVVDSIETITGKRPPVIAADIRDRAAIATALSDQRIGAVMHFAALKAVGESVRLPLAYYDVNVSGTLALLGAMQQHGLKTIVFSSSATVYGIPDSLPVREDAPRMATNPYGRSKIIAEDFLTDLFAAEPDWQIAVLRYFNPVGAHQSGLIGEDPSGIPNNLMPFVAQVASGKQPCLSIFGDDYPTRDGTGVRDFIHVVDLAKGHVAAIRHLETAPGLMTLNLGTGTGYSVLELIEAFIAASGREVPYRIEPRRQGDVAEIYADPSLAGTRIGWQATRTLEDMCRDTWNWQSRKP</sequence>
<dbReference type="Pfam" id="PF16363">
    <property type="entry name" value="GDP_Man_Dehyd"/>
    <property type="match status" value="1"/>
</dbReference>
<dbReference type="PANTHER" id="PTHR43725:SF47">
    <property type="entry name" value="UDP-GLUCOSE 4-EPIMERASE"/>
    <property type="match status" value="1"/>
</dbReference>
<dbReference type="PANTHER" id="PTHR43725">
    <property type="entry name" value="UDP-GLUCOSE 4-EPIMERASE"/>
    <property type="match status" value="1"/>
</dbReference>
<evidence type="ECO:0000256" key="4">
    <source>
        <dbReference type="ARBA" id="ARBA00007637"/>
    </source>
</evidence>
<dbReference type="EC" id="5.1.3.2" evidence="5 9"/>
<dbReference type="SUPFAM" id="SSF51735">
    <property type="entry name" value="NAD(P)-binding Rossmann-fold domains"/>
    <property type="match status" value="1"/>
</dbReference>
<dbReference type="RefSeq" id="WP_267614233.1">
    <property type="nucleotide sequence ID" value="NZ_JAOVZQ010000001.1"/>
</dbReference>
<comment type="catalytic activity">
    <reaction evidence="1 9">
        <text>UDP-alpha-D-glucose = UDP-alpha-D-galactose</text>
        <dbReference type="Rhea" id="RHEA:22168"/>
        <dbReference type="ChEBI" id="CHEBI:58885"/>
        <dbReference type="ChEBI" id="CHEBI:66914"/>
        <dbReference type="EC" id="5.1.3.2"/>
    </reaction>
</comment>
<evidence type="ECO:0000256" key="3">
    <source>
        <dbReference type="ARBA" id="ARBA00004947"/>
    </source>
</evidence>
<keyword evidence="7 9" id="KW-0520">NAD</keyword>
<evidence type="ECO:0000256" key="1">
    <source>
        <dbReference type="ARBA" id="ARBA00000083"/>
    </source>
</evidence>
<evidence type="ECO:0000256" key="7">
    <source>
        <dbReference type="ARBA" id="ARBA00023027"/>
    </source>
</evidence>
<comment type="caution">
    <text evidence="11">The sequence shown here is derived from an EMBL/GenBank/DDBJ whole genome shotgun (WGS) entry which is preliminary data.</text>
</comment>
<dbReference type="NCBIfam" id="NF007956">
    <property type="entry name" value="PRK10675.1"/>
    <property type="match status" value="1"/>
</dbReference>
<evidence type="ECO:0000313" key="12">
    <source>
        <dbReference type="Proteomes" id="UP001081283"/>
    </source>
</evidence>
<dbReference type="EMBL" id="JAOVZQ010000001">
    <property type="protein sequence ID" value="MCY0096405.1"/>
    <property type="molecule type" value="Genomic_DNA"/>
</dbReference>
<evidence type="ECO:0000256" key="8">
    <source>
        <dbReference type="ARBA" id="ARBA00023235"/>
    </source>
</evidence>
<feature type="domain" description="NAD(P)-binding" evidence="10">
    <location>
        <begin position="13"/>
        <end position="333"/>
    </location>
</feature>
<dbReference type="InterPro" id="IPR016040">
    <property type="entry name" value="NAD(P)-bd_dom"/>
</dbReference>
<keyword evidence="8 9" id="KW-0413">Isomerase</keyword>
<evidence type="ECO:0000313" key="11">
    <source>
        <dbReference type="EMBL" id="MCY0096405.1"/>
    </source>
</evidence>
<dbReference type="InterPro" id="IPR036291">
    <property type="entry name" value="NAD(P)-bd_dom_sf"/>
</dbReference>
<keyword evidence="12" id="KW-1185">Reference proteome</keyword>
<accession>A0ABT3YKY3</accession>
<keyword evidence="9" id="KW-0119">Carbohydrate metabolism</keyword>
<comment type="similarity">
    <text evidence="4 9">Belongs to the NAD(P)-dependent epimerase/dehydratase family.</text>
</comment>
<dbReference type="Gene3D" id="3.90.25.10">
    <property type="entry name" value="UDP-galactose 4-epimerase, domain 1"/>
    <property type="match status" value="1"/>
</dbReference>